<dbReference type="OrthoDB" id="120913at2759"/>
<organism evidence="1 2">
    <name type="scientific">Phytophthora nicotianae P1976</name>
    <dbReference type="NCBI Taxonomy" id="1317066"/>
    <lineage>
        <taxon>Eukaryota</taxon>
        <taxon>Sar</taxon>
        <taxon>Stramenopiles</taxon>
        <taxon>Oomycota</taxon>
        <taxon>Peronosporomycetes</taxon>
        <taxon>Peronosporales</taxon>
        <taxon>Peronosporaceae</taxon>
        <taxon>Phytophthora</taxon>
    </lineage>
</organism>
<comment type="caution">
    <text evidence="1">The sequence shown here is derived from an EMBL/GenBank/DDBJ whole genome shotgun (WGS) entry which is preliminary data.</text>
</comment>
<evidence type="ECO:0000313" key="2">
    <source>
        <dbReference type="Proteomes" id="UP000028582"/>
    </source>
</evidence>
<dbReference type="Proteomes" id="UP000028582">
    <property type="component" value="Unassembled WGS sequence"/>
</dbReference>
<dbReference type="EMBL" id="ANJA01000182">
    <property type="protein sequence ID" value="ETO85309.1"/>
    <property type="molecule type" value="Genomic_DNA"/>
</dbReference>
<reference evidence="1 2" key="1">
    <citation type="submission" date="2013-11" db="EMBL/GenBank/DDBJ databases">
        <title>The Genome Sequence of Phytophthora parasitica P1976.</title>
        <authorList>
            <consortium name="The Broad Institute Genomics Platform"/>
            <person name="Russ C."/>
            <person name="Tyler B."/>
            <person name="Panabieres F."/>
            <person name="Shan W."/>
            <person name="Tripathy S."/>
            <person name="Grunwald N."/>
            <person name="Machado M."/>
            <person name="Johnson C.S."/>
            <person name="Walker B."/>
            <person name="Young S."/>
            <person name="Zeng Q."/>
            <person name="Gargeya S."/>
            <person name="Fitzgerald M."/>
            <person name="Haas B."/>
            <person name="Abouelleil A."/>
            <person name="Allen A.W."/>
            <person name="Alvarado L."/>
            <person name="Arachchi H.M."/>
            <person name="Berlin A.M."/>
            <person name="Chapman S.B."/>
            <person name="Gainer-Dewar J."/>
            <person name="Goldberg J."/>
            <person name="Griggs A."/>
            <person name="Gujja S."/>
            <person name="Hansen M."/>
            <person name="Howarth C."/>
            <person name="Imamovic A."/>
            <person name="Ireland A."/>
            <person name="Larimer J."/>
            <person name="McCowan C."/>
            <person name="Murphy C."/>
            <person name="Pearson M."/>
            <person name="Poon T.W."/>
            <person name="Priest M."/>
            <person name="Roberts A."/>
            <person name="Saif S."/>
            <person name="Shea T."/>
            <person name="Sisk P."/>
            <person name="Sykes S."/>
            <person name="Wortman J."/>
            <person name="Nusbaum C."/>
            <person name="Birren B."/>
        </authorList>
    </citation>
    <scope>NUCLEOTIDE SEQUENCE [LARGE SCALE GENOMIC DNA]</scope>
    <source>
        <strain evidence="1 2">P1976</strain>
    </source>
</reference>
<evidence type="ECO:0000313" key="1">
    <source>
        <dbReference type="EMBL" id="ETO85309.1"/>
    </source>
</evidence>
<gene>
    <name evidence="1" type="ORF">F444_00940</name>
</gene>
<sequence>MDFLLRNLDSELVHIRAVSPVRTFNPEVNRAREYMAILAQFGICCACTEVEGQPRTGWPVDLCTGYFLCWYHLKMGHSCHLLFAQQSRSVPDESGEEILVNRKRIKKTGQPQSIGHTVQRL</sequence>
<name>A0A081B2E8_PHYNI</name>
<protein>
    <submittedName>
        <fullName evidence="1">Uncharacterized protein</fullName>
    </submittedName>
</protein>
<proteinExistence type="predicted"/>
<accession>A0A081B2E8</accession>
<dbReference type="AlphaFoldDB" id="A0A081B2E8"/>